<gene>
    <name evidence="8" type="ORF">HANVADRAFT_6981</name>
</gene>
<keyword evidence="7" id="KW-0539">Nucleus</keyword>
<sequence>MNPKMSVENNKRKAEDINEIEISSNPIDEAVQLYITHVIKDFKNNEPRFLNGVINYCNDYMISRDNENSKKQKTDEKDTPDSKEYKYFGALCAVYALALSKLSYFINKSDENEDDEGEIDYEKMFKDILDVYNNSLEFIELGLKNVEDEQNLNYKLLKFVESFITLQKIANYFLGKEMVSYYEFEEHVKSEISSEEILESFTKSWKSVKELLKDIISIAQSKDAEEQSINEFITVIIPDLLQTLNVIFDSNETLGTETKEKLLDEGIDETFEFEIIKELPKSHPLSKLHSKIISKYPEYVADLRGMLISCNELLEEIAEELPEKVAEEDENVEDGIENLTKESLLPLRIETLRTIGDYHLKELDNKDTEDKQMESLLKQNGIYMSKLYQLSESPDDWVIYSESLIQLSALNEDNKKVADKLLKKALKLLQKANRVSNGKYDSFIESLQEDLE</sequence>
<keyword evidence="4" id="KW-0810">Translation regulation</keyword>
<reference evidence="9" key="1">
    <citation type="journal article" date="2016" name="Proc. Natl. Acad. Sci. U.S.A.">
        <title>Comparative genomics of biotechnologically important yeasts.</title>
        <authorList>
            <person name="Riley R."/>
            <person name="Haridas S."/>
            <person name="Wolfe K.H."/>
            <person name="Lopes M.R."/>
            <person name="Hittinger C.T."/>
            <person name="Goeker M."/>
            <person name="Salamov A.A."/>
            <person name="Wisecaver J.H."/>
            <person name="Long T.M."/>
            <person name="Calvey C.H."/>
            <person name="Aerts A.L."/>
            <person name="Barry K.W."/>
            <person name="Choi C."/>
            <person name="Clum A."/>
            <person name="Coughlan A.Y."/>
            <person name="Deshpande S."/>
            <person name="Douglass A.P."/>
            <person name="Hanson S.J."/>
            <person name="Klenk H.-P."/>
            <person name="LaButti K.M."/>
            <person name="Lapidus A."/>
            <person name="Lindquist E.A."/>
            <person name="Lipzen A.M."/>
            <person name="Meier-Kolthoff J.P."/>
            <person name="Ohm R.A."/>
            <person name="Otillar R.P."/>
            <person name="Pangilinan J.L."/>
            <person name="Peng Y."/>
            <person name="Rokas A."/>
            <person name="Rosa C.A."/>
            <person name="Scheuner C."/>
            <person name="Sibirny A.A."/>
            <person name="Slot J.C."/>
            <person name="Stielow J.B."/>
            <person name="Sun H."/>
            <person name="Kurtzman C.P."/>
            <person name="Blackwell M."/>
            <person name="Grigoriev I.V."/>
            <person name="Jeffries T.W."/>
        </authorList>
    </citation>
    <scope>NUCLEOTIDE SEQUENCE [LARGE SCALE GENOMIC DNA]</scope>
    <source>
        <strain evidence="9">NRRL Y-1626</strain>
    </source>
</reference>
<evidence type="ECO:0000256" key="5">
    <source>
        <dbReference type="ARBA" id="ARBA00023015"/>
    </source>
</evidence>
<evidence type="ECO:0000256" key="6">
    <source>
        <dbReference type="ARBA" id="ARBA00023163"/>
    </source>
</evidence>
<comment type="similarity">
    <text evidence="2">Belongs to the ETT1 family.</text>
</comment>
<comment type="caution">
    <text evidence="8">The sequence shown here is derived from an EMBL/GenBank/DDBJ whole genome shotgun (WGS) entry which is preliminary data.</text>
</comment>
<evidence type="ECO:0000256" key="7">
    <source>
        <dbReference type="ARBA" id="ARBA00023242"/>
    </source>
</evidence>
<dbReference type="Proteomes" id="UP000092321">
    <property type="component" value="Unassembled WGS sequence"/>
</dbReference>
<evidence type="ECO:0000256" key="3">
    <source>
        <dbReference type="ARBA" id="ARBA00017359"/>
    </source>
</evidence>
<evidence type="ECO:0000256" key="1">
    <source>
        <dbReference type="ARBA" id="ARBA00004123"/>
    </source>
</evidence>
<protein>
    <recommendedName>
        <fullName evidence="3">Enhancer of translation termination 1</fullName>
    </recommendedName>
</protein>
<comment type="subcellular location">
    <subcellularLocation>
        <location evidence="1">Nucleus</location>
    </subcellularLocation>
</comment>
<keyword evidence="6" id="KW-0804">Transcription</keyword>
<organism evidence="8 9">
    <name type="scientific">Hanseniaspora valbyensis NRRL Y-1626</name>
    <dbReference type="NCBI Taxonomy" id="766949"/>
    <lineage>
        <taxon>Eukaryota</taxon>
        <taxon>Fungi</taxon>
        <taxon>Dikarya</taxon>
        <taxon>Ascomycota</taxon>
        <taxon>Saccharomycotina</taxon>
        <taxon>Saccharomycetes</taxon>
        <taxon>Saccharomycodales</taxon>
        <taxon>Saccharomycodaceae</taxon>
        <taxon>Hanseniaspora</taxon>
    </lineage>
</organism>
<dbReference type="PANTHER" id="PTHR28290:SF1">
    <property type="entry name" value="ENHANCER OF TRANSLATION TERMINATION 1"/>
    <property type="match status" value="1"/>
</dbReference>
<dbReference type="EMBL" id="LXPE01000015">
    <property type="protein sequence ID" value="OBA26654.1"/>
    <property type="molecule type" value="Genomic_DNA"/>
</dbReference>
<accession>A0A1B7TD45</accession>
<proteinExistence type="inferred from homology"/>
<keyword evidence="9" id="KW-1185">Reference proteome</keyword>
<dbReference type="OrthoDB" id="3971385at2759"/>
<dbReference type="Pfam" id="PF12753">
    <property type="entry name" value="Nro1"/>
    <property type="match status" value="1"/>
</dbReference>
<dbReference type="InterPro" id="IPR024318">
    <property type="entry name" value="Nro1/ETT1"/>
</dbReference>
<evidence type="ECO:0000313" key="9">
    <source>
        <dbReference type="Proteomes" id="UP000092321"/>
    </source>
</evidence>
<name>A0A1B7TD45_9ASCO</name>
<evidence type="ECO:0000256" key="2">
    <source>
        <dbReference type="ARBA" id="ARBA00007273"/>
    </source>
</evidence>
<dbReference type="PANTHER" id="PTHR28290">
    <property type="entry name" value="ENHANCER OF TRANSLATION TERMINATION 1"/>
    <property type="match status" value="1"/>
</dbReference>
<dbReference type="GO" id="GO:0006417">
    <property type="term" value="P:regulation of translation"/>
    <property type="evidence" value="ECO:0007669"/>
    <property type="project" value="UniProtKB-KW"/>
</dbReference>
<evidence type="ECO:0000256" key="4">
    <source>
        <dbReference type="ARBA" id="ARBA00022845"/>
    </source>
</evidence>
<dbReference type="AlphaFoldDB" id="A0A1B7TD45"/>
<keyword evidence="5" id="KW-0805">Transcription regulation</keyword>
<dbReference type="GO" id="GO:2000640">
    <property type="term" value="P:positive regulation of SREBP signaling pathway"/>
    <property type="evidence" value="ECO:0007669"/>
    <property type="project" value="TreeGrafter"/>
</dbReference>
<dbReference type="GO" id="GO:0005634">
    <property type="term" value="C:nucleus"/>
    <property type="evidence" value="ECO:0007669"/>
    <property type="project" value="UniProtKB-SubCell"/>
</dbReference>
<evidence type="ECO:0000313" key="8">
    <source>
        <dbReference type="EMBL" id="OBA26654.1"/>
    </source>
</evidence>